<dbReference type="PRINTS" id="PR00463">
    <property type="entry name" value="EP450I"/>
</dbReference>
<dbReference type="InterPro" id="IPR036396">
    <property type="entry name" value="Cyt_P450_sf"/>
</dbReference>
<evidence type="ECO:0000256" key="4">
    <source>
        <dbReference type="ARBA" id="ARBA00022617"/>
    </source>
</evidence>
<feature type="signal peptide" evidence="10">
    <location>
        <begin position="1"/>
        <end position="20"/>
    </location>
</feature>
<accession>A0A7N2MUT1</accession>
<feature type="binding site" description="axial binding residue" evidence="9">
    <location>
        <position position="430"/>
    </location>
    <ligand>
        <name>heme</name>
        <dbReference type="ChEBI" id="CHEBI:30413"/>
    </ligand>
    <ligandPart>
        <name>Fe</name>
        <dbReference type="ChEBI" id="CHEBI:18248"/>
    </ligandPart>
</feature>
<dbReference type="Proteomes" id="UP000594261">
    <property type="component" value="Chromosome 11"/>
</dbReference>
<dbReference type="OMA" id="QEKPEFF"/>
<keyword evidence="4 9" id="KW-0349">Heme</keyword>
<keyword evidence="10" id="KW-0732">Signal</keyword>
<dbReference type="EMBL" id="LRBV02000011">
    <property type="status" value="NOT_ANNOTATED_CDS"/>
    <property type="molecule type" value="Genomic_DNA"/>
</dbReference>
<dbReference type="InterPro" id="IPR001128">
    <property type="entry name" value="Cyt_P450"/>
</dbReference>
<proteinExistence type="inferred from homology"/>
<evidence type="ECO:0000256" key="1">
    <source>
        <dbReference type="ARBA" id="ARBA00001971"/>
    </source>
</evidence>
<dbReference type="PANTHER" id="PTHR24286:SF384">
    <property type="entry name" value="P450, PUTATIVE (EUROFUNG)-RELATED"/>
    <property type="match status" value="1"/>
</dbReference>
<evidence type="ECO:0000256" key="8">
    <source>
        <dbReference type="ARBA" id="ARBA00023033"/>
    </source>
</evidence>
<reference evidence="11 12" key="1">
    <citation type="journal article" date="2016" name="G3 (Bethesda)">
        <title>First Draft Assembly and Annotation of the Genome of a California Endemic Oak Quercus lobata Nee (Fagaceae).</title>
        <authorList>
            <person name="Sork V.L."/>
            <person name="Fitz-Gibbon S.T."/>
            <person name="Puiu D."/>
            <person name="Crepeau M."/>
            <person name="Gugger P.F."/>
            <person name="Sherman R."/>
            <person name="Stevens K."/>
            <person name="Langley C.H."/>
            <person name="Pellegrini M."/>
            <person name="Salzberg S.L."/>
        </authorList>
    </citation>
    <scope>NUCLEOTIDE SEQUENCE [LARGE SCALE GENOMIC DNA]</scope>
    <source>
        <strain evidence="11 12">cv. SW786</strain>
    </source>
</reference>
<keyword evidence="5 9" id="KW-0479">Metal-binding</keyword>
<dbReference type="Pfam" id="PF00067">
    <property type="entry name" value="p450"/>
    <property type="match status" value="1"/>
</dbReference>
<protein>
    <recommendedName>
        <fullName evidence="13">Cytochrome P450</fullName>
    </recommendedName>
</protein>
<keyword evidence="6" id="KW-0560">Oxidoreductase</keyword>
<gene>
    <name evidence="11" type="primary">LOC115966342</name>
</gene>
<dbReference type="PRINTS" id="PR00385">
    <property type="entry name" value="P450"/>
</dbReference>
<comment type="similarity">
    <text evidence="3">Belongs to the cytochrome P450 family.</text>
</comment>
<comment type="cofactor">
    <cofactor evidence="1 9">
        <name>heme</name>
        <dbReference type="ChEBI" id="CHEBI:30413"/>
    </cofactor>
</comment>
<dbReference type="CDD" id="cd11043">
    <property type="entry name" value="CYP90-like"/>
    <property type="match status" value="1"/>
</dbReference>
<dbReference type="GO" id="GO:0005506">
    <property type="term" value="F:iron ion binding"/>
    <property type="evidence" value="ECO:0007669"/>
    <property type="project" value="InterPro"/>
</dbReference>
<dbReference type="GO" id="GO:0016705">
    <property type="term" value="F:oxidoreductase activity, acting on paired donors, with incorporation or reduction of molecular oxygen"/>
    <property type="evidence" value="ECO:0007669"/>
    <property type="project" value="InterPro"/>
</dbReference>
<dbReference type="SUPFAM" id="SSF48264">
    <property type="entry name" value="Cytochrome P450"/>
    <property type="match status" value="1"/>
</dbReference>
<name>A0A7N2MUT1_QUELO</name>
<comment type="subcellular location">
    <subcellularLocation>
        <location evidence="2">Membrane</location>
        <topology evidence="2">Single-pass membrane protein</topology>
    </subcellularLocation>
</comment>
<dbReference type="EnsemblPlants" id="QL11p008025:mrna">
    <property type="protein sequence ID" value="QL11p008025:mrna"/>
    <property type="gene ID" value="QL11p008025"/>
</dbReference>
<evidence type="ECO:0000256" key="7">
    <source>
        <dbReference type="ARBA" id="ARBA00023004"/>
    </source>
</evidence>
<reference evidence="11" key="2">
    <citation type="submission" date="2021-01" db="UniProtKB">
        <authorList>
            <consortium name="EnsemblPlants"/>
        </authorList>
    </citation>
    <scope>IDENTIFICATION</scope>
</reference>
<dbReference type="GO" id="GO:0016020">
    <property type="term" value="C:membrane"/>
    <property type="evidence" value="ECO:0007669"/>
    <property type="project" value="UniProtKB-SubCell"/>
</dbReference>
<evidence type="ECO:0000313" key="11">
    <source>
        <dbReference type="EnsemblPlants" id="QL11p008025:mrna"/>
    </source>
</evidence>
<dbReference type="InParanoid" id="A0A7N2MUT1"/>
<feature type="chain" id="PRO_5029848042" description="Cytochrome P450" evidence="10">
    <location>
        <begin position="21"/>
        <end position="483"/>
    </location>
</feature>
<dbReference type="GeneID" id="115966342"/>
<dbReference type="Gene3D" id="1.10.630.10">
    <property type="entry name" value="Cytochrome P450"/>
    <property type="match status" value="1"/>
</dbReference>
<evidence type="ECO:0000256" key="5">
    <source>
        <dbReference type="ARBA" id="ARBA00022723"/>
    </source>
</evidence>
<dbReference type="PANTHER" id="PTHR24286">
    <property type="entry name" value="CYTOCHROME P450 26"/>
    <property type="match status" value="1"/>
</dbReference>
<dbReference type="OrthoDB" id="1372046at2759"/>
<dbReference type="InterPro" id="IPR002401">
    <property type="entry name" value="Cyt_P450_E_grp-I"/>
</dbReference>
<keyword evidence="7 9" id="KW-0408">Iron</keyword>
<dbReference type="GO" id="GO:0004497">
    <property type="term" value="F:monooxygenase activity"/>
    <property type="evidence" value="ECO:0007669"/>
    <property type="project" value="UniProtKB-KW"/>
</dbReference>
<evidence type="ECO:0000256" key="10">
    <source>
        <dbReference type="SAM" id="SignalP"/>
    </source>
</evidence>
<evidence type="ECO:0000256" key="3">
    <source>
        <dbReference type="ARBA" id="ARBA00010617"/>
    </source>
</evidence>
<dbReference type="GO" id="GO:0016125">
    <property type="term" value="P:sterol metabolic process"/>
    <property type="evidence" value="ECO:0007669"/>
    <property type="project" value="TreeGrafter"/>
</dbReference>
<dbReference type="Gramene" id="QL11p008025:mrna">
    <property type="protein sequence ID" value="QL11p008025:mrna"/>
    <property type="gene ID" value="QL11p008025"/>
</dbReference>
<evidence type="ECO:0000256" key="2">
    <source>
        <dbReference type="ARBA" id="ARBA00004167"/>
    </source>
</evidence>
<dbReference type="GO" id="GO:0020037">
    <property type="term" value="F:heme binding"/>
    <property type="evidence" value="ECO:0007669"/>
    <property type="project" value="InterPro"/>
</dbReference>
<dbReference type="AlphaFoldDB" id="A0A7N2MUT1"/>
<keyword evidence="12" id="KW-1185">Reference proteome</keyword>
<evidence type="ECO:0000313" key="12">
    <source>
        <dbReference type="Proteomes" id="UP000594261"/>
    </source>
</evidence>
<evidence type="ECO:0000256" key="9">
    <source>
        <dbReference type="PIRSR" id="PIRSR602401-1"/>
    </source>
</evidence>
<sequence length="483" mass="55576">MELFFFVLISLFLIASISLGIRSFAYKTKEKVTGTGPTLPPGSFGWPIMGETLQFLAANREGAIDHKFISKRTTKYSSKIFKTSIFGENFIVFSGASANRFIFSNDSKFFIRWWPPSFQKLFPSMEFVPIEHDAAKGRKLMSLFFKFNEAQKLVASIDSISRNQLKNNWEGKNEVKVYPLVKMYTFTLACHLFLSINDTEKVLKLLYHFNNLTDGILSVPLSIPGTPFHRATRAMESLRKEIYLIIKERREALAKNLASPTQDVLSQMIAVPFDDGFMTELEIVDKILAILFGGEETTTATITFAMKYLSEMPHLYNEVLKEQREITRSMKPREVLRFDDIQKMRYTWNFVNEVMRHIPIVQGAFREVKVDITFVGYVIPKGWKLYWGVGSTHHNSEYFSEPERFNPIRFEGNGPSPYTHVPFGVGPLMCPGHEYARLTILVFLHYVVKMFQWEPILPNEKMKFKAAPMPAEGFPVCLSPHQI</sequence>
<evidence type="ECO:0008006" key="13">
    <source>
        <dbReference type="Google" id="ProtNLM"/>
    </source>
</evidence>
<dbReference type="FunFam" id="1.10.630.10:FF:000022">
    <property type="entry name" value="Taxadiene 5-alpha hydroxylase"/>
    <property type="match status" value="1"/>
</dbReference>
<dbReference type="KEGG" id="qlo:115966342"/>
<organism evidence="11 12">
    <name type="scientific">Quercus lobata</name>
    <name type="common">Valley oak</name>
    <dbReference type="NCBI Taxonomy" id="97700"/>
    <lineage>
        <taxon>Eukaryota</taxon>
        <taxon>Viridiplantae</taxon>
        <taxon>Streptophyta</taxon>
        <taxon>Embryophyta</taxon>
        <taxon>Tracheophyta</taxon>
        <taxon>Spermatophyta</taxon>
        <taxon>Magnoliopsida</taxon>
        <taxon>eudicotyledons</taxon>
        <taxon>Gunneridae</taxon>
        <taxon>Pentapetalae</taxon>
        <taxon>rosids</taxon>
        <taxon>fabids</taxon>
        <taxon>Fagales</taxon>
        <taxon>Fagaceae</taxon>
        <taxon>Quercus</taxon>
    </lineage>
</organism>
<evidence type="ECO:0000256" key="6">
    <source>
        <dbReference type="ARBA" id="ARBA00023002"/>
    </source>
</evidence>
<keyword evidence="8" id="KW-0503">Monooxygenase</keyword>
<dbReference type="RefSeq" id="XP_030941450.1">
    <property type="nucleotide sequence ID" value="XM_031085590.1"/>
</dbReference>